<protein>
    <submittedName>
        <fullName evidence="2">Uncharacterized protein</fullName>
    </submittedName>
</protein>
<evidence type="ECO:0000256" key="1">
    <source>
        <dbReference type="SAM" id="Phobius"/>
    </source>
</evidence>
<evidence type="ECO:0000313" key="3">
    <source>
        <dbReference type="Proteomes" id="UP001060895"/>
    </source>
</evidence>
<reference evidence="2" key="1">
    <citation type="submission" date="2013-04" db="EMBL/GenBank/DDBJ databases">
        <title>The genome sequencing project of 58 acetic acid bacteria.</title>
        <authorList>
            <person name="Okamoto-Kainuma A."/>
            <person name="Ishikawa M."/>
            <person name="Umino S."/>
            <person name="Koizumi Y."/>
            <person name="Shiwa Y."/>
            <person name="Yoshikawa H."/>
            <person name="Matsutani M."/>
            <person name="Matsushita K."/>
        </authorList>
    </citation>
    <scope>NUCLEOTIDE SEQUENCE</scope>
    <source>
        <strain evidence="2">DSM 12717</strain>
    </source>
</reference>
<keyword evidence="1" id="KW-1133">Transmembrane helix</keyword>
<gene>
    <name evidence="2" type="ORF">AA12717_2013</name>
</gene>
<feature type="transmembrane region" description="Helical" evidence="1">
    <location>
        <begin position="267"/>
        <end position="287"/>
    </location>
</feature>
<keyword evidence="1" id="KW-0472">Membrane</keyword>
<dbReference type="EMBL" id="BAQP01000132">
    <property type="protein sequence ID" value="GBQ25250.1"/>
    <property type="molecule type" value="Genomic_DNA"/>
</dbReference>
<feature type="transmembrane region" description="Helical" evidence="1">
    <location>
        <begin position="200"/>
        <end position="225"/>
    </location>
</feature>
<proteinExistence type="predicted"/>
<dbReference type="Proteomes" id="UP001060895">
    <property type="component" value="Unassembled WGS sequence"/>
</dbReference>
<feature type="transmembrane region" description="Helical" evidence="1">
    <location>
        <begin position="293"/>
        <end position="315"/>
    </location>
</feature>
<keyword evidence="1" id="KW-0812">Transmembrane</keyword>
<feature type="transmembrane region" description="Helical" evidence="1">
    <location>
        <begin position="362"/>
        <end position="384"/>
    </location>
</feature>
<feature type="transmembrane region" description="Helical" evidence="1">
    <location>
        <begin position="76"/>
        <end position="95"/>
    </location>
</feature>
<organism evidence="2 3">
    <name type="scientific">Gluconacetobacter sacchari DSM 12717</name>
    <dbReference type="NCBI Taxonomy" id="1307940"/>
    <lineage>
        <taxon>Bacteria</taxon>
        <taxon>Pseudomonadati</taxon>
        <taxon>Pseudomonadota</taxon>
        <taxon>Alphaproteobacteria</taxon>
        <taxon>Acetobacterales</taxon>
        <taxon>Acetobacteraceae</taxon>
        <taxon>Gluconacetobacter</taxon>
    </lineage>
</organism>
<keyword evidence="3" id="KW-1185">Reference proteome</keyword>
<feature type="transmembrane region" description="Helical" evidence="1">
    <location>
        <begin position="42"/>
        <end position="70"/>
    </location>
</feature>
<feature type="transmembrane region" description="Helical" evidence="1">
    <location>
        <begin position="336"/>
        <end position="356"/>
    </location>
</feature>
<sequence>MRRAGWRGGLKGERGMYGRLARLRLHWYGREGIGLLERHWQWALLASLLVPGAPIVGPFLAFAALLGAVVAPGIGVPGHVGLAAVIDLAAMLWVLPQRRALRGGAFMAYVGTLPVPRPARLAVEATMLAVANGPLLPAAGLAAMRVAHAQGAYPACCFPVVLGLAVVAQHAAIGRRWALLGGVGVGDMLLAVGLDAPAGGARWGVLGVVLAGAVAVPAVMARLAVAGGRWRPRREGRVVPAFDRAGSMAPALRVQCGVLAARPVVSALRVGAAVALALGVARLVVLFDFDSRAVPAMIVAVAAIGLLLAGLYRILADAHRAAAGYLAALPLPPRYWPLRDTGLLMLVNLVPLAILFRPQARLGGVSPAIAAGLAVAGQALLVLLRWPVLHGGRHRLVLSLLLAVGWSGAAMAAVSR</sequence>
<evidence type="ECO:0000313" key="2">
    <source>
        <dbReference type="EMBL" id="GBQ25250.1"/>
    </source>
</evidence>
<comment type="caution">
    <text evidence="2">The sequence shown here is derived from an EMBL/GenBank/DDBJ whole genome shotgun (WGS) entry which is preliminary data.</text>
</comment>
<accession>A0ABQ0P7A0</accession>
<name>A0ABQ0P7A0_9PROT</name>
<feature type="transmembrane region" description="Helical" evidence="1">
    <location>
        <begin position="396"/>
        <end position="414"/>
    </location>
</feature>